<keyword evidence="3 6" id="KW-0812">Transmembrane</keyword>
<evidence type="ECO:0000256" key="5">
    <source>
        <dbReference type="ARBA" id="ARBA00023136"/>
    </source>
</evidence>
<dbReference type="RefSeq" id="WP_209982079.1">
    <property type="nucleotide sequence ID" value="NZ_JAGINO010000007.1"/>
</dbReference>
<feature type="transmembrane region" description="Helical" evidence="6">
    <location>
        <begin position="155"/>
        <end position="175"/>
    </location>
</feature>
<feature type="transmembrane region" description="Helical" evidence="6">
    <location>
        <begin position="61"/>
        <end position="81"/>
    </location>
</feature>
<comment type="subcellular location">
    <subcellularLocation>
        <location evidence="1">Cell membrane</location>
        <topology evidence="1">Multi-pass membrane protein</topology>
    </subcellularLocation>
</comment>
<feature type="transmembrane region" description="Helical" evidence="6">
    <location>
        <begin position="118"/>
        <end position="143"/>
    </location>
</feature>
<reference evidence="8 9" key="1">
    <citation type="submission" date="2023-07" db="EMBL/GenBank/DDBJ databases">
        <title>Genomic Encyclopedia of Type Strains, Phase IV (KMG-IV): sequencing the most valuable type-strain genomes for metagenomic binning, comparative biology and taxonomic classification.</title>
        <authorList>
            <person name="Goeker M."/>
        </authorList>
    </citation>
    <scope>NUCLEOTIDE SEQUENCE [LARGE SCALE GENOMIC DNA]</scope>
    <source>
        <strain evidence="8 9">DSM 19922</strain>
    </source>
</reference>
<feature type="transmembrane region" description="Helical" evidence="6">
    <location>
        <begin position="230"/>
        <end position="250"/>
    </location>
</feature>
<accession>A0ABU0MJS3</accession>
<proteinExistence type="predicted"/>
<dbReference type="Pfam" id="PF07690">
    <property type="entry name" value="MFS_1"/>
    <property type="match status" value="2"/>
</dbReference>
<dbReference type="Proteomes" id="UP001244552">
    <property type="component" value="Unassembled WGS sequence"/>
</dbReference>
<keyword evidence="4 6" id="KW-1133">Transmembrane helix</keyword>
<name>A0ABU0MJS3_9PROT</name>
<evidence type="ECO:0000259" key="7">
    <source>
        <dbReference type="PROSITE" id="PS50850"/>
    </source>
</evidence>
<feature type="transmembrane region" description="Helical" evidence="6">
    <location>
        <begin position="262"/>
        <end position="280"/>
    </location>
</feature>
<dbReference type="PANTHER" id="PTHR43124">
    <property type="entry name" value="PURINE EFFLUX PUMP PBUE"/>
    <property type="match status" value="1"/>
</dbReference>
<evidence type="ECO:0000313" key="9">
    <source>
        <dbReference type="Proteomes" id="UP001244552"/>
    </source>
</evidence>
<keyword evidence="2" id="KW-1003">Cell membrane</keyword>
<dbReference type="InterPro" id="IPR036259">
    <property type="entry name" value="MFS_trans_sf"/>
</dbReference>
<dbReference type="Gene3D" id="1.20.1250.20">
    <property type="entry name" value="MFS general substrate transporter like domains"/>
    <property type="match status" value="2"/>
</dbReference>
<dbReference type="InterPro" id="IPR020846">
    <property type="entry name" value="MFS_dom"/>
</dbReference>
<evidence type="ECO:0000256" key="4">
    <source>
        <dbReference type="ARBA" id="ARBA00022989"/>
    </source>
</evidence>
<comment type="caution">
    <text evidence="8">The sequence shown here is derived from an EMBL/GenBank/DDBJ whole genome shotgun (WGS) entry which is preliminary data.</text>
</comment>
<keyword evidence="9" id="KW-1185">Reference proteome</keyword>
<organism evidence="8 9">
    <name type="scientific">Azospirillum picis</name>
    <dbReference type="NCBI Taxonomy" id="488438"/>
    <lineage>
        <taxon>Bacteria</taxon>
        <taxon>Pseudomonadati</taxon>
        <taxon>Pseudomonadota</taxon>
        <taxon>Alphaproteobacteria</taxon>
        <taxon>Rhodospirillales</taxon>
        <taxon>Azospirillaceae</taxon>
        <taxon>Azospirillum</taxon>
    </lineage>
</organism>
<evidence type="ECO:0000256" key="3">
    <source>
        <dbReference type="ARBA" id="ARBA00022692"/>
    </source>
</evidence>
<protein>
    <submittedName>
        <fullName evidence="8">DHA1 family inner membrane transport protein</fullName>
    </submittedName>
</protein>
<sequence length="407" mass="40301">MTNIQPSAAAAPTAAGIAVPTPHEGTALVLLSLAYFTVGVTSLEVVGVLGPMGHDLEVTPGAAAGLVTAFALAFAVAAPLAQALATRWTLPTLLVGGLVLLAAGCVGTALAGDYPTALGLRIACGAAAALVGPSASAVGAALVPAHRRGRALGTVFAGATLATVVGVPLATWLGSHLSWRTVFLLVAALALAIALAVRLRVPGHVGAGRARLGLAEVATLMGRRAVGSSILASLLQMVAQFVTYALLGALMAERFGSDADQVSLALFVFGVAGMAGNALAARMADGIGVNAATRLSFGGMALSFVALIAAPGYAWSLAALAGWAAFSLMLMTPQQKRLVMLAGDRTAVALGLNSSAIYVGIALGSSLGGGAYGLFGGPALPLLSLAVTAAAALAAEWAMRAPDARRL</sequence>
<dbReference type="SUPFAM" id="SSF103473">
    <property type="entry name" value="MFS general substrate transporter"/>
    <property type="match status" value="1"/>
</dbReference>
<feature type="transmembrane region" description="Helical" evidence="6">
    <location>
        <begin position="313"/>
        <end position="331"/>
    </location>
</feature>
<feature type="transmembrane region" description="Helical" evidence="6">
    <location>
        <begin position="93"/>
        <end position="112"/>
    </location>
</feature>
<gene>
    <name evidence="8" type="ORF">QO018_002489</name>
</gene>
<feature type="transmembrane region" description="Helical" evidence="6">
    <location>
        <begin position="380"/>
        <end position="399"/>
    </location>
</feature>
<evidence type="ECO:0000313" key="8">
    <source>
        <dbReference type="EMBL" id="MDQ0533631.1"/>
    </source>
</evidence>
<feature type="transmembrane region" description="Helical" evidence="6">
    <location>
        <begin position="27"/>
        <end position="49"/>
    </location>
</feature>
<dbReference type="PANTHER" id="PTHR43124:SF10">
    <property type="entry name" value="PURINE EFFLUX PUMP PBUE"/>
    <property type="match status" value="1"/>
</dbReference>
<evidence type="ECO:0000256" key="2">
    <source>
        <dbReference type="ARBA" id="ARBA00022475"/>
    </source>
</evidence>
<evidence type="ECO:0000256" key="6">
    <source>
        <dbReference type="SAM" id="Phobius"/>
    </source>
</evidence>
<feature type="transmembrane region" description="Helical" evidence="6">
    <location>
        <begin position="352"/>
        <end position="374"/>
    </location>
</feature>
<evidence type="ECO:0000256" key="1">
    <source>
        <dbReference type="ARBA" id="ARBA00004651"/>
    </source>
</evidence>
<keyword evidence="5 6" id="KW-0472">Membrane</keyword>
<feature type="transmembrane region" description="Helical" evidence="6">
    <location>
        <begin position="181"/>
        <end position="201"/>
    </location>
</feature>
<dbReference type="PROSITE" id="PS50850">
    <property type="entry name" value="MFS"/>
    <property type="match status" value="1"/>
</dbReference>
<dbReference type="InterPro" id="IPR011701">
    <property type="entry name" value="MFS"/>
</dbReference>
<feature type="domain" description="Major facilitator superfamily (MFS) profile" evidence="7">
    <location>
        <begin position="27"/>
        <end position="404"/>
    </location>
</feature>
<dbReference type="EMBL" id="JAUSVU010000007">
    <property type="protein sequence ID" value="MDQ0533631.1"/>
    <property type="molecule type" value="Genomic_DNA"/>
</dbReference>
<dbReference type="InterPro" id="IPR050189">
    <property type="entry name" value="MFS_Efflux_Transporters"/>
</dbReference>